<dbReference type="AlphaFoldDB" id="A0A085M2I2"/>
<sequence>MKGKAADSTLQAAVNTFHVGLPRKRLKWFKWSSCHLANATFVMPNKPEVIWRKPTFSPPRRSKKEFNDTLTGRPHSRRCLLSTTSLPNSKELKTGLQLIVKS</sequence>
<reference evidence="2 4" key="1">
    <citation type="journal article" date="2014" name="Nat. Genet.">
        <title>Genome and transcriptome of the porcine whipworm Trichuris suis.</title>
        <authorList>
            <person name="Jex A.R."/>
            <person name="Nejsum P."/>
            <person name="Schwarz E.M."/>
            <person name="Hu L."/>
            <person name="Young N.D."/>
            <person name="Hall R.S."/>
            <person name="Korhonen P.K."/>
            <person name="Liao S."/>
            <person name="Thamsborg S."/>
            <person name="Xia J."/>
            <person name="Xu P."/>
            <person name="Wang S."/>
            <person name="Scheerlinck J.P."/>
            <person name="Hofmann A."/>
            <person name="Sternberg P.W."/>
            <person name="Wang J."/>
            <person name="Gasser R.B."/>
        </authorList>
    </citation>
    <scope>NUCLEOTIDE SEQUENCE [LARGE SCALE GENOMIC DNA]</scope>
    <source>
        <strain evidence="3">DCEP-RM93F</strain>
        <strain evidence="2">DCEP-RM93M</strain>
    </source>
</reference>
<protein>
    <submittedName>
        <fullName evidence="2">Uncharacterized protein</fullName>
    </submittedName>
</protein>
<organism evidence="2 4">
    <name type="scientific">Trichuris suis</name>
    <name type="common">pig whipworm</name>
    <dbReference type="NCBI Taxonomy" id="68888"/>
    <lineage>
        <taxon>Eukaryota</taxon>
        <taxon>Metazoa</taxon>
        <taxon>Ecdysozoa</taxon>
        <taxon>Nematoda</taxon>
        <taxon>Enoplea</taxon>
        <taxon>Dorylaimia</taxon>
        <taxon>Trichinellida</taxon>
        <taxon>Trichuridae</taxon>
        <taxon>Trichuris</taxon>
    </lineage>
</organism>
<evidence type="ECO:0000256" key="1">
    <source>
        <dbReference type="SAM" id="MobiDB-lite"/>
    </source>
</evidence>
<evidence type="ECO:0000313" key="3">
    <source>
        <dbReference type="EMBL" id="KFD65756.1"/>
    </source>
</evidence>
<evidence type="ECO:0000313" key="4">
    <source>
        <dbReference type="Proteomes" id="UP000030764"/>
    </source>
</evidence>
<feature type="region of interest" description="Disordered" evidence="1">
    <location>
        <begin position="53"/>
        <end position="80"/>
    </location>
</feature>
<gene>
    <name evidence="2" type="ORF">M513_07641</name>
    <name evidence="3" type="ORF">M514_07641</name>
</gene>
<evidence type="ECO:0000313" key="2">
    <source>
        <dbReference type="EMBL" id="KFD51428.1"/>
    </source>
</evidence>
<dbReference type="EMBL" id="KL367533">
    <property type="protein sequence ID" value="KFD65756.1"/>
    <property type="molecule type" value="Genomic_DNA"/>
</dbReference>
<dbReference type="EMBL" id="KL363239">
    <property type="protein sequence ID" value="KFD51428.1"/>
    <property type="molecule type" value="Genomic_DNA"/>
</dbReference>
<accession>A0A085M2I2</accession>
<proteinExistence type="predicted"/>
<dbReference type="Proteomes" id="UP000030764">
    <property type="component" value="Unassembled WGS sequence"/>
</dbReference>
<keyword evidence="4" id="KW-1185">Reference proteome</keyword>
<name>A0A085M2I2_9BILA</name>
<dbReference type="Proteomes" id="UP000030758">
    <property type="component" value="Unassembled WGS sequence"/>
</dbReference>